<protein>
    <submittedName>
        <fullName evidence="2">DUF2829 domain-containing protein</fullName>
    </submittedName>
</protein>
<evidence type="ECO:0000313" key="3">
    <source>
        <dbReference type="Proteomes" id="UP001152820"/>
    </source>
</evidence>
<accession>A0AB35KCA7</accession>
<reference evidence="2" key="1">
    <citation type="submission" date="2022-10" db="EMBL/GenBank/DDBJ databases">
        <authorList>
            <person name="Turner M.S."/>
            <person name="Huang W."/>
        </authorList>
    </citation>
    <scope>NUCLEOTIDE SEQUENCE</scope>
    <source>
        <strain evidence="2">593</strain>
    </source>
</reference>
<dbReference type="AlphaFoldDB" id="A0AB35KCA7"/>
<organism evidence="2 3">
    <name type="scientific">Lactococcus lactis</name>
    <dbReference type="NCBI Taxonomy" id="1358"/>
    <lineage>
        <taxon>Bacteria</taxon>
        <taxon>Bacillati</taxon>
        <taxon>Bacillota</taxon>
        <taxon>Bacilli</taxon>
        <taxon>Lactobacillales</taxon>
        <taxon>Streptococcaceae</taxon>
        <taxon>Lactococcus</taxon>
    </lineage>
</organism>
<reference evidence="2" key="2">
    <citation type="journal article" date="2023" name="Food Microbiol.">
        <title>Evaluation of the fermentation potential of lactic acid bacteria isolated from herbs, fruits and vegetables as starter cultures in nut-based milk alternatives.</title>
        <authorList>
            <person name="Huang W."/>
            <person name="Dong A."/>
            <person name="Pham H.T."/>
            <person name="Zhou C."/>
            <person name="Huo Z."/>
            <person name="Watjen A.P."/>
            <person name="Prakash S."/>
            <person name="Bang-Berthelsen C.H."/>
            <person name="Turner M.S."/>
        </authorList>
    </citation>
    <scope>NUCLEOTIDE SEQUENCE</scope>
    <source>
        <strain evidence="2">593</strain>
    </source>
</reference>
<dbReference type="Pfam" id="PF11195">
    <property type="entry name" value="Tad2-like"/>
    <property type="match status" value="1"/>
</dbReference>
<evidence type="ECO:0000259" key="1">
    <source>
        <dbReference type="Pfam" id="PF11195"/>
    </source>
</evidence>
<feature type="domain" description="Thoeris anti-defense 2-like" evidence="1">
    <location>
        <begin position="22"/>
        <end position="106"/>
    </location>
</feature>
<evidence type="ECO:0000313" key="2">
    <source>
        <dbReference type="EMBL" id="MDG5048534.1"/>
    </source>
</evidence>
<dbReference type="InterPro" id="IPR021361">
    <property type="entry name" value="Tad2-like_dom"/>
</dbReference>
<name>A0AB35KCA7_9LACT</name>
<proteinExistence type="predicted"/>
<sequence length="107" mass="11982">MKTTKRLSLTGAFLMLRGGQEMDFGQALTQVKLGKSIKRKGWNGKNQFVYLIKGTDLQKGLHYGFGEYLGEPTITDTLAIKTTSNHIQVGWLASQSDMLSNDWEVIE</sequence>
<dbReference type="Proteomes" id="UP001152820">
    <property type="component" value="Unassembled WGS sequence"/>
</dbReference>
<dbReference type="EMBL" id="JAOWLO010000003">
    <property type="protein sequence ID" value="MDG5048534.1"/>
    <property type="molecule type" value="Genomic_DNA"/>
</dbReference>
<dbReference type="RefSeq" id="WP_278200044.1">
    <property type="nucleotide sequence ID" value="NZ_JAOWLQ010000003.1"/>
</dbReference>
<gene>
    <name evidence="2" type="ORF">OGZ38_05210</name>
</gene>
<comment type="caution">
    <text evidence="2">The sequence shown here is derived from an EMBL/GenBank/DDBJ whole genome shotgun (WGS) entry which is preliminary data.</text>
</comment>